<evidence type="ECO:0000313" key="2">
    <source>
        <dbReference type="EMBL" id="NEV65435.1"/>
    </source>
</evidence>
<keyword evidence="3" id="KW-1185">Reference proteome</keyword>
<sequence>MKFADRTHLAHIIRKATGLEESFDRQAQRFGTHLLEVIATVIAAVDAVRGGAPPPPGGLRAAHAPMLNALLETCLALVDAPHEQTRALARELLDDWDAFWVVLDHPELPFTNNEPSGRCATGSSPGASAWARAPRRAPVPSRSSPASSRPAANVRLRRGPTSPRWSANGAKDLRRLRCRSQLRPDTAPRSLGG</sequence>
<accession>A0A6M0KA05</accession>
<reference evidence="2 3" key="1">
    <citation type="submission" date="2020-02" db="EMBL/GenBank/DDBJ databases">
        <title>Genome sequences of Thiorhodococcus mannitoliphagus and Thiorhodococcus minor, purple sulfur photosynthetic bacteria in the gammaproteobacterial family, Chromatiaceae.</title>
        <authorList>
            <person name="Aviles F.A."/>
            <person name="Meyer T.E."/>
            <person name="Kyndt J.A."/>
        </authorList>
    </citation>
    <scope>NUCLEOTIDE SEQUENCE [LARGE SCALE GENOMIC DNA]</scope>
    <source>
        <strain evidence="2 3">DSM 11518</strain>
    </source>
</reference>
<feature type="region of interest" description="Disordered" evidence="1">
    <location>
        <begin position="111"/>
        <end position="193"/>
    </location>
</feature>
<proteinExistence type="predicted"/>
<dbReference type="AlphaFoldDB" id="A0A6M0KA05"/>
<feature type="compositionally biased region" description="Low complexity" evidence="1">
    <location>
        <begin position="123"/>
        <end position="152"/>
    </location>
</feature>
<organism evidence="2 3">
    <name type="scientific">Thiorhodococcus minor</name>
    <dbReference type="NCBI Taxonomy" id="57489"/>
    <lineage>
        <taxon>Bacteria</taxon>
        <taxon>Pseudomonadati</taxon>
        <taxon>Pseudomonadota</taxon>
        <taxon>Gammaproteobacteria</taxon>
        <taxon>Chromatiales</taxon>
        <taxon>Chromatiaceae</taxon>
        <taxon>Thiorhodococcus</taxon>
    </lineage>
</organism>
<dbReference type="Proteomes" id="UP000483379">
    <property type="component" value="Unassembled WGS sequence"/>
</dbReference>
<gene>
    <name evidence="2" type="ORF">G3446_27085</name>
</gene>
<evidence type="ECO:0000313" key="3">
    <source>
        <dbReference type="Proteomes" id="UP000483379"/>
    </source>
</evidence>
<protein>
    <submittedName>
        <fullName evidence="2">Transposase</fullName>
    </submittedName>
</protein>
<name>A0A6M0KA05_9GAMM</name>
<comment type="caution">
    <text evidence="2">The sequence shown here is derived from an EMBL/GenBank/DDBJ whole genome shotgun (WGS) entry which is preliminary data.</text>
</comment>
<dbReference type="EMBL" id="JAAIJQ010000304">
    <property type="protein sequence ID" value="NEV65435.1"/>
    <property type="molecule type" value="Genomic_DNA"/>
</dbReference>
<evidence type="ECO:0000256" key="1">
    <source>
        <dbReference type="SAM" id="MobiDB-lite"/>
    </source>
</evidence>